<reference evidence="1 2" key="1">
    <citation type="submission" date="2017-04" db="EMBL/GenBank/DDBJ databases">
        <title>Draft genome sequence of Tuber borchii Vittad., a whitish edible truffle.</title>
        <authorList>
            <consortium name="DOE Joint Genome Institute"/>
            <person name="Murat C."/>
            <person name="Kuo A."/>
            <person name="Barry K.W."/>
            <person name="Clum A."/>
            <person name="Dockter R.B."/>
            <person name="Fauchery L."/>
            <person name="Iotti M."/>
            <person name="Kohler A."/>
            <person name="Labutti K."/>
            <person name="Lindquist E.A."/>
            <person name="Lipzen A."/>
            <person name="Ohm R.A."/>
            <person name="Wang M."/>
            <person name="Grigoriev I.V."/>
            <person name="Zambonelli A."/>
            <person name="Martin F.M."/>
        </authorList>
    </citation>
    <scope>NUCLEOTIDE SEQUENCE [LARGE SCALE GENOMIC DNA]</scope>
    <source>
        <strain evidence="1 2">Tbo3840</strain>
    </source>
</reference>
<gene>
    <name evidence="1" type="ORF">B9Z19DRAFT_1157318</name>
</gene>
<dbReference type="Proteomes" id="UP000244722">
    <property type="component" value="Unassembled WGS sequence"/>
</dbReference>
<accession>A0A2T6ZGR7</accession>
<evidence type="ECO:0000313" key="1">
    <source>
        <dbReference type="EMBL" id="PUU74669.1"/>
    </source>
</evidence>
<dbReference type="AlphaFoldDB" id="A0A2T6ZGR7"/>
<sequence>MSTGWKFLLKGVIANKYNPLVERLRAPECPQLREITYPSHAATVCFVVALIHSFLKPSAQTCTATCTPCCADFNKPSN</sequence>
<dbReference type="EMBL" id="NESQ01000280">
    <property type="protein sequence ID" value="PUU74669.1"/>
    <property type="molecule type" value="Genomic_DNA"/>
</dbReference>
<evidence type="ECO:0000313" key="2">
    <source>
        <dbReference type="Proteomes" id="UP000244722"/>
    </source>
</evidence>
<proteinExistence type="predicted"/>
<comment type="caution">
    <text evidence="1">The sequence shown here is derived from an EMBL/GenBank/DDBJ whole genome shotgun (WGS) entry which is preliminary data.</text>
</comment>
<protein>
    <submittedName>
        <fullName evidence="1">Uncharacterized protein</fullName>
    </submittedName>
</protein>
<organism evidence="1 2">
    <name type="scientific">Tuber borchii</name>
    <name type="common">White truffle</name>
    <dbReference type="NCBI Taxonomy" id="42251"/>
    <lineage>
        <taxon>Eukaryota</taxon>
        <taxon>Fungi</taxon>
        <taxon>Dikarya</taxon>
        <taxon>Ascomycota</taxon>
        <taxon>Pezizomycotina</taxon>
        <taxon>Pezizomycetes</taxon>
        <taxon>Pezizales</taxon>
        <taxon>Tuberaceae</taxon>
        <taxon>Tuber</taxon>
    </lineage>
</organism>
<keyword evidence="2" id="KW-1185">Reference proteome</keyword>
<name>A0A2T6ZGR7_TUBBO</name>